<dbReference type="SMART" id="SM00487">
    <property type="entry name" value="DEXDc"/>
    <property type="match status" value="1"/>
</dbReference>
<dbReference type="InterPro" id="IPR050742">
    <property type="entry name" value="Helicase_Restrict-Modif_Enz"/>
</dbReference>
<protein>
    <submittedName>
        <fullName evidence="3">DEAD/DEAH box helicase family protein</fullName>
    </submittedName>
</protein>
<proteinExistence type="predicted"/>
<dbReference type="RefSeq" id="WP_251098377.1">
    <property type="nucleotide sequence ID" value="NZ_JAMQBH010000005.1"/>
</dbReference>
<keyword evidence="3" id="KW-0547">Nucleotide-binding</keyword>
<dbReference type="Proteomes" id="UP001523263">
    <property type="component" value="Unassembled WGS sequence"/>
</dbReference>
<dbReference type="Pfam" id="PF00271">
    <property type="entry name" value="Helicase_C"/>
    <property type="match status" value="1"/>
</dbReference>
<evidence type="ECO:0000259" key="2">
    <source>
        <dbReference type="PROSITE" id="PS51194"/>
    </source>
</evidence>
<dbReference type="CDD" id="cd18799">
    <property type="entry name" value="SF2_C_EcoAI-like"/>
    <property type="match status" value="1"/>
</dbReference>
<dbReference type="PROSITE" id="PS51194">
    <property type="entry name" value="HELICASE_CTER"/>
    <property type="match status" value="1"/>
</dbReference>
<keyword evidence="3" id="KW-0347">Helicase</keyword>
<dbReference type="GO" id="GO:0004386">
    <property type="term" value="F:helicase activity"/>
    <property type="evidence" value="ECO:0007669"/>
    <property type="project" value="UniProtKB-KW"/>
</dbReference>
<dbReference type="InterPro" id="IPR013670">
    <property type="entry name" value="EcoEI_R_C_dom"/>
</dbReference>
<dbReference type="InterPro" id="IPR027417">
    <property type="entry name" value="P-loop_NTPase"/>
</dbReference>
<evidence type="ECO:0000313" key="3">
    <source>
        <dbReference type="EMBL" id="MCM2514257.1"/>
    </source>
</evidence>
<organism evidence="3 4">
    <name type="scientific">Streptomyces griseoincarnatus</name>
    <dbReference type="NCBI Taxonomy" id="29305"/>
    <lineage>
        <taxon>Bacteria</taxon>
        <taxon>Bacillati</taxon>
        <taxon>Actinomycetota</taxon>
        <taxon>Actinomycetes</taxon>
        <taxon>Kitasatosporales</taxon>
        <taxon>Streptomycetaceae</taxon>
        <taxon>Streptomyces</taxon>
        <taxon>Streptomyces griseoincarnatus group</taxon>
    </lineage>
</organism>
<name>A0ABT0VSD8_STRGI</name>
<dbReference type="PANTHER" id="PTHR47396">
    <property type="entry name" value="TYPE I RESTRICTION ENZYME ECOKI R PROTEIN"/>
    <property type="match status" value="1"/>
</dbReference>
<dbReference type="PANTHER" id="PTHR47396:SF1">
    <property type="entry name" value="ATP-DEPENDENT HELICASE IRC3-RELATED"/>
    <property type="match status" value="1"/>
</dbReference>
<keyword evidence="3" id="KW-0067">ATP-binding</keyword>
<dbReference type="Pfam" id="PF08463">
    <property type="entry name" value="EcoEI_R_C"/>
    <property type="match status" value="1"/>
</dbReference>
<feature type="domain" description="Helicase ATP-binding" evidence="1">
    <location>
        <begin position="171"/>
        <end position="376"/>
    </location>
</feature>
<keyword evidence="4" id="KW-1185">Reference proteome</keyword>
<keyword evidence="3" id="KW-0378">Hydrolase</keyword>
<gene>
    <name evidence="3" type="ORF">NC658_13440</name>
</gene>
<dbReference type="InterPro" id="IPR006935">
    <property type="entry name" value="Helicase/UvrB_N"/>
</dbReference>
<reference evidence="3 4" key="1">
    <citation type="submission" date="2022-06" db="EMBL/GenBank/DDBJ databases">
        <title>Whole genome sequence of Streptomyces griseoincarnatus RB7AG.</title>
        <authorList>
            <person name="Ray L."/>
            <person name="Behera S."/>
            <person name="Panda A.N."/>
        </authorList>
    </citation>
    <scope>NUCLEOTIDE SEQUENCE [LARGE SCALE GENOMIC DNA]</scope>
    <source>
        <strain evidence="3 4">RB7AG</strain>
    </source>
</reference>
<dbReference type="PROSITE" id="PS51192">
    <property type="entry name" value="HELICASE_ATP_BIND_1"/>
    <property type="match status" value="1"/>
</dbReference>
<accession>A0ABT0VSD8</accession>
<comment type="caution">
    <text evidence="3">The sequence shown here is derived from an EMBL/GenBank/DDBJ whole genome shotgun (WGS) entry which is preliminary data.</text>
</comment>
<evidence type="ECO:0000259" key="1">
    <source>
        <dbReference type="PROSITE" id="PS51192"/>
    </source>
</evidence>
<feature type="domain" description="Helicase C-terminal" evidence="2">
    <location>
        <begin position="447"/>
        <end position="635"/>
    </location>
</feature>
<dbReference type="Gene3D" id="3.40.50.300">
    <property type="entry name" value="P-loop containing nucleotide triphosphate hydrolases"/>
    <property type="match status" value="2"/>
</dbReference>
<dbReference type="Pfam" id="PF04851">
    <property type="entry name" value="ResIII"/>
    <property type="match status" value="1"/>
</dbReference>
<dbReference type="InterPro" id="IPR001650">
    <property type="entry name" value="Helicase_C-like"/>
</dbReference>
<dbReference type="SUPFAM" id="SSF52540">
    <property type="entry name" value="P-loop containing nucleoside triphosphate hydrolases"/>
    <property type="match status" value="1"/>
</dbReference>
<sequence>MEQEAATRKRRIDPKLHAAGWAVTPYQPAFTASPPAASAVEEWPTAAGIADYALTDDGVVRGVIEAKKVTVGPKSVLTQAERYSRGVGGVPLIRGEFGVPFLYSTNGEQIYFHDVRRHQNRSRQITTFHTPAALAEFLKRDTDAELAALGAIPFNQRLRPYQIEANEAIERAITEGKRKMLVAMATGTGKTLTTVNEIYRLMKSGVARRVLFLVDRRALAAQTVREFSSFEPEPGLKFHKIYPVYSQAFKREDLGDDSTFDANVMPSSLLTQPKLGDAFVYVTTIQRMSMNLFGGERALKVEDETVDTDVDQLDIPIHAFDLIIADECHRGYSSKERAVWRETLDHFDAIKVGLTATPAAHTVVYFENMVYRYDYERAVQEAHLVDYDVVKVNSDIRINGVFLNEGEQVDHIDPETGNKQLDLLEDERSFDASEVELKVTAPDSNRKILKELQRHAEEFEAAHGRFPKTLIFACNDLPHISHADQLVDMAREIFDRGEDFVVKVTGRVDRPLQKIRQFRNRPKPQIAVTVDLLTTGVDIPDLEYLVFLRPVKSRILFEQMLGRGTRRGGALAPTKTHFVVFDCFGGSLMDYFKNTTGITAEPAESDNKSIRQIIAEIWQNKDRDYNVRRLVKRLQRIAKSMIGEGYEAFATFIPEGDIADWASKLPVFLRTSFISTMKILRDPAFQDLLENYPRGGKTFIVASSAVDDVSSEWLIRGATGREYRPADYLVAFSDYVRAESQTMEAISVLLGRPSGWNPKVLTELRDVLSRRPEHFTEANLERAFRVTHGKALVDIISMVKRAVLDSAPLMTAQERVRLAVTAVTRDCRLSEDQQRWMDYIEQHLVKNLSIDREDFDLIPVLSAPGGWRRANRVFEDHLSELLERLNEELAAV</sequence>
<dbReference type="EMBL" id="JAMQBH010000005">
    <property type="protein sequence ID" value="MCM2514257.1"/>
    <property type="molecule type" value="Genomic_DNA"/>
</dbReference>
<dbReference type="InterPro" id="IPR014001">
    <property type="entry name" value="Helicase_ATP-bd"/>
</dbReference>
<dbReference type="Gene3D" id="3.90.1570.30">
    <property type="match status" value="1"/>
</dbReference>
<evidence type="ECO:0000313" key="4">
    <source>
        <dbReference type="Proteomes" id="UP001523263"/>
    </source>
</evidence>